<dbReference type="AlphaFoldDB" id="A0A1K1LL50"/>
<evidence type="ECO:0000313" key="2">
    <source>
        <dbReference type="EMBL" id="SFW11579.1"/>
    </source>
</evidence>
<feature type="compositionally biased region" description="Low complexity" evidence="1">
    <location>
        <begin position="26"/>
        <end position="40"/>
    </location>
</feature>
<feature type="region of interest" description="Disordered" evidence="1">
    <location>
        <begin position="1"/>
        <end position="40"/>
    </location>
</feature>
<keyword evidence="3" id="KW-1185">Reference proteome</keyword>
<organism evidence="2 3">
    <name type="scientific">Amycolatopsis australiensis</name>
    <dbReference type="NCBI Taxonomy" id="546364"/>
    <lineage>
        <taxon>Bacteria</taxon>
        <taxon>Bacillati</taxon>
        <taxon>Actinomycetota</taxon>
        <taxon>Actinomycetes</taxon>
        <taxon>Pseudonocardiales</taxon>
        <taxon>Pseudonocardiaceae</taxon>
        <taxon>Amycolatopsis</taxon>
    </lineage>
</organism>
<evidence type="ECO:0000313" key="3">
    <source>
        <dbReference type="Proteomes" id="UP000182740"/>
    </source>
</evidence>
<proteinExistence type="predicted"/>
<gene>
    <name evidence="2" type="ORF">SAMN04489730_0035</name>
</gene>
<name>A0A1K1LL50_9PSEU</name>
<dbReference type="STRING" id="546364.SAMN04489730_0035"/>
<accession>A0A1K1LL50</accession>
<reference evidence="3" key="1">
    <citation type="submission" date="2016-11" db="EMBL/GenBank/DDBJ databases">
        <authorList>
            <person name="Varghese N."/>
            <person name="Submissions S."/>
        </authorList>
    </citation>
    <scope>NUCLEOTIDE SEQUENCE [LARGE SCALE GENOMIC DNA]</scope>
    <source>
        <strain evidence="3">DSM 44671</strain>
    </source>
</reference>
<evidence type="ECO:0000256" key="1">
    <source>
        <dbReference type="SAM" id="MobiDB-lite"/>
    </source>
</evidence>
<sequence length="40" mass="4502">MPTNDSGAWHATLAEQENAARRARKQAQQQKQQQGQGQPR</sequence>
<dbReference type="EMBL" id="FPJG01000001">
    <property type="protein sequence ID" value="SFW11579.1"/>
    <property type="molecule type" value="Genomic_DNA"/>
</dbReference>
<dbReference type="Proteomes" id="UP000182740">
    <property type="component" value="Unassembled WGS sequence"/>
</dbReference>
<protein>
    <submittedName>
        <fullName evidence="2">Uncharacterized protein</fullName>
    </submittedName>
</protein>